<dbReference type="PANTHER" id="PTHR42760:SF115">
    <property type="entry name" value="3-OXOACYL-[ACYL-CARRIER-PROTEIN] REDUCTASE FABG"/>
    <property type="match status" value="1"/>
</dbReference>
<gene>
    <name evidence="4" type="ORF">GCM10010319_21670</name>
</gene>
<dbReference type="InterPro" id="IPR020904">
    <property type="entry name" value="Sc_DH/Rdtase_CS"/>
</dbReference>
<keyword evidence="2" id="KW-0560">Oxidoreductase</keyword>
<evidence type="ECO:0000259" key="3">
    <source>
        <dbReference type="SMART" id="SM00822"/>
    </source>
</evidence>
<dbReference type="Pfam" id="PF13561">
    <property type="entry name" value="adh_short_C2"/>
    <property type="match status" value="1"/>
</dbReference>
<sequence length="285" mass="29385">MTLTDTPAPREAAAELGINSLFGLHGRTAVVTGASRGIGAVLAEGLAAAHASVVLIARSAQGLEQVADRIRSAGGTALPVACDLTDRSQAAHACQEVLERTGGVDILVNNAGGPLFQAKFLDVREEGWDKVFNLNLTSVVRITQLLGHGMVERGTGSVINISSIGALQEWPEISHYCAAKAALLSLTRSLAADWAPHGVRVNAICPGWIDTDVNRAYTADPARRRATGAAAVPLGGWAPPGDVLGTTVWLASNASRFVTGAVIPLDGGSSVGMPAHLRAQLAPTA</sequence>
<comment type="similarity">
    <text evidence="1">Belongs to the short-chain dehydrogenases/reductases (SDR) family.</text>
</comment>
<evidence type="ECO:0000313" key="5">
    <source>
        <dbReference type="Proteomes" id="UP001500063"/>
    </source>
</evidence>
<dbReference type="CDD" id="cd05233">
    <property type="entry name" value="SDR_c"/>
    <property type="match status" value="1"/>
</dbReference>
<dbReference type="Gene3D" id="3.40.50.720">
    <property type="entry name" value="NAD(P)-binding Rossmann-like Domain"/>
    <property type="match status" value="1"/>
</dbReference>
<feature type="domain" description="Ketoreductase" evidence="3">
    <location>
        <begin position="27"/>
        <end position="211"/>
    </location>
</feature>
<dbReference type="EMBL" id="BAAABW010000013">
    <property type="protein sequence ID" value="GAA0345082.1"/>
    <property type="molecule type" value="Genomic_DNA"/>
</dbReference>
<dbReference type="PROSITE" id="PS00061">
    <property type="entry name" value="ADH_SHORT"/>
    <property type="match status" value="1"/>
</dbReference>
<organism evidence="4 5">
    <name type="scientific">Streptomyces blastmyceticus</name>
    <dbReference type="NCBI Taxonomy" id="68180"/>
    <lineage>
        <taxon>Bacteria</taxon>
        <taxon>Bacillati</taxon>
        <taxon>Actinomycetota</taxon>
        <taxon>Actinomycetes</taxon>
        <taxon>Kitasatosporales</taxon>
        <taxon>Streptomycetaceae</taxon>
        <taxon>Streptomyces</taxon>
    </lineage>
</organism>
<accession>A0ABP3GGS0</accession>
<evidence type="ECO:0000256" key="1">
    <source>
        <dbReference type="ARBA" id="ARBA00006484"/>
    </source>
</evidence>
<protein>
    <submittedName>
        <fullName evidence="4">SDR family NAD(P)-dependent oxidoreductase</fullName>
    </submittedName>
</protein>
<dbReference type="PANTHER" id="PTHR42760">
    <property type="entry name" value="SHORT-CHAIN DEHYDROGENASES/REDUCTASES FAMILY MEMBER"/>
    <property type="match status" value="1"/>
</dbReference>
<dbReference type="PRINTS" id="PR00080">
    <property type="entry name" value="SDRFAMILY"/>
</dbReference>
<proteinExistence type="inferred from homology"/>
<reference evidence="5" key="1">
    <citation type="journal article" date="2019" name="Int. J. Syst. Evol. Microbiol.">
        <title>The Global Catalogue of Microorganisms (GCM) 10K type strain sequencing project: providing services to taxonomists for standard genome sequencing and annotation.</title>
        <authorList>
            <consortium name="The Broad Institute Genomics Platform"/>
            <consortium name="The Broad Institute Genome Sequencing Center for Infectious Disease"/>
            <person name="Wu L."/>
            <person name="Ma J."/>
        </authorList>
    </citation>
    <scope>NUCLEOTIDE SEQUENCE [LARGE SCALE GENOMIC DNA]</scope>
    <source>
        <strain evidence="5">JCM 4565</strain>
    </source>
</reference>
<dbReference type="PRINTS" id="PR00081">
    <property type="entry name" value="GDHRDH"/>
</dbReference>
<dbReference type="Proteomes" id="UP001500063">
    <property type="component" value="Unassembled WGS sequence"/>
</dbReference>
<dbReference type="NCBIfam" id="NF005559">
    <property type="entry name" value="PRK07231.1"/>
    <property type="match status" value="1"/>
</dbReference>
<evidence type="ECO:0000256" key="2">
    <source>
        <dbReference type="ARBA" id="ARBA00023002"/>
    </source>
</evidence>
<dbReference type="SMART" id="SM00822">
    <property type="entry name" value="PKS_KR"/>
    <property type="match status" value="1"/>
</dbReference>
<dbReference type="InterPro" id="IPR002347">
    <property type="entry name" value="SDR_fam"/>
</dbReference>
<dbReference type="InterPro" id="IPR057326">
    <property type="entry name" value="KR_dom"/>
</dbReference>
<comment type="caution">
    <text evidence="4">The sequence shown here is derived from an EMBL/GenBank/DDBJ whole genome shotgun (WGS) entry which is preliminary data.</text>
</comment>
<keyword evidence="5" id="KW-1185">Reference proteome</keyword>
<dbReference type="InterPro" id="IPR036291">
    <property type="entry name" value="NAD(P)-bd_dom_sf"/>
</dbReference>
<evidence type="ECO:0000313" key="4">
    <source>
        <dbReference type="EMBL" id="GAA0345082.1"/>
    </source>
</evidence>
<dbReference type="SUPFAM" id="SSF51735">
    <property type="entry name" value="NAD(P)-binding Rossmann-fold domains"/>
    <property type="match status" value="1"/>
</dbReference>
<dbReference type="RefSeq" id="WP_344117553.1">
    <property type="nucleotide sequence ID" value="NZ_BAAABW010000013.1"/>
</dbReference>
<name>A0ABP3GGS0_9ACTN</name>